<comment type="caution">
    <text evidence="2">The sequence shown here is derived from an EMBL/GenBank/DDBJ whole genome shotgun (WGS) entry which is preliminary data.</text>
</comment>
<protein>
    <submittedName>
        <fullName evidence="2">Putative AC transposase</fullName>
    </submittedName>
</protein>
<reference evidence="2 3" key="1">
    <citation type="journal article" date="2018" name="Front. Plant Sci.">
        <title>Red Clover (Trifolium pratense) and Zigzag Clover (T. medium) - A Picture of Genomic Similarities and Differences.</title>
        <authorList>
            <person name="Dluhosova J."/>
            <person name="Istvanek J."/>
            <person name="Nedelnik J."/>
            <person name="Repkova J."/>
        </authorList>
    </citation>
    <scope>NUCLEOTIDE SEQUENCE [LARGE SCALE GENOMIC DNA]</scope>
    <source>
        <strain evidence="3">cv. 10/8</strain>
        <tissue evidence="2">Leaf</tissue>
    </source>
</reference>
<evidence type="ECO:0000313" key="2">
    <source>
        <dbReference type="EMBL" id="MCI07634.1"/>
    </source>
</evidence>
<dbReference type="AlphaFoldDB" id="A0A392P799"/>
<gene>
    <name evidence="2" type="ORF">A2U01_0028703</name>
</gene>
<dbReference type="PANTHER" id="PTHR46481:SF7">
    <property type="entry name" value="ZINC FINGER BED DOMAIN-CONTAINING PROTEIN RICESLEEPER 2-LIKE"/>
    <property type="match status" value="1"/>
</dbReference>
<keyword evidence="3" id="KW-1185">Reference proteome</keyword>
<name>A0A392P799_9FABA</name>
<dbReference type="InterPro" id="IPR052035">
    <property type="entry name" value="ZnF_BED_domain_contain"/>
</dbReference>
<organism evidence="2 3">
    <name type="scientific">Trifolium medium</name>
    <dbReference type="NCBI Taxonomy" id="97028"/>
    <lineage>
        <taxon>Eukaryota</taxon>
        <taxon>Viridiplantae</taxon>
        <taxon>Streptophyta</taxon>
        <taxon>Embryophyta</taxon>
        <taxon>Tracheophyta</taxon>
        <taxon>Spermatophyta</taxon>
        <taxon>Magnoliopsida</taxon>
        <taxon>eudicotyledons</taxon>
        <taxon>Gunneridae</taxon>
        <taxon>Pentapetalae</taxon>
        <taxon>rosids</taxon>
        <taxon>fabids</taxon>
        <taxon>Fabales</taxon>
        <taxon>Fabaceae</taxon>
        <taxon>Papilionoideae</taxon>
        <taxon>50 kb inversion clade</taxon>
        <taxon>NPAAA clade</taxon>
        <taxon>Hologalegina</taxon>
        <taxon>IRL clade</taxon>
        <taxon>Trifolieae</taxon>
        <taxon>Trifolium</taxon>
    </lineage>
</organism>
<evidence type="ECO:0000313" key="3">
    <source>
        <dbReference type="Proteomes" id="UP000265520"/>
    </source>
</evidence>
<sequence length="138" mass="16323">NLGRHLANRHPGYDKTGEAVSNSVTRPNAVVIKKCQAQGKSNQVYYDHLNWLLVRWLVLASLPPSTLEEKWLVNSYKFLNPSIQIWPSEKYRTVLDEVFRSMREDNFYMSVTCQWIDENWCFQKLLLDICRNPVMYPR</sequence>
<proteinExistence type="predicted"/>
<accession>A0A392P799</accession>
<dbReference type="PANTHER" id="PTHR46481">
    <property type="entry name" value="ZINC FINGER BED DOMAIN-CONTAINING PROTEIN 4"/>
    <property type="match status" value="1"/>
</dbReference>
<dbReference type="Proteomes" id="UP000265520">
    <property type="component" value="Unassembled WGS sequence"/>
</dbReference>
<dbReference type="EMBL" id="LXQA010066112">
    <property type="protein sequence ID" value="MCI07634.1"/>
    <property type="molecule type" value="Genomic_DNA"/>
</dbReference>
<feature type="region of interest" description="Disordered" evidence="1">
    <location>
        <begin position="1"/>
        <end position="20"/>
    </location>
</feature>
<feature type="non-terminal residue" evidence="2">
    <location>
        <position position="1"/>
    </location>
</feature>
<evidence type="ECO:0000256" key="1">
    <source>
        <dbReference type="SAM" id="MobiDB-lite"/>
    </source>
</evidence>